<accession>A0A1B7Z1A8</accession>
<protein>
    <recommendedName>
        <fullName evidence="3">Phosphoribosylpyrophosphate synthetase</fullName>
    </recommendedName>
</protein>
<reference evidence="2" key="1">
    <citation type="submission" date="2016-06" db="EMBL/GenBank/DDBJ databases">
        <authorList>
            <person name="Zhan P."/>
        </authorList>
    </citation>
    <scope>NUCLEOTIDE SEQUENCE [LARGE SCALE GENOMIC DNA]</scope>
    <source>
        <strain evidence="2">T28</strain>
    </source>
</reference>
<dbReference type="AlphaFoldDB" id="A0A1B7Z1A8"/>
<evidence type="ECO:0000313" key="1">
    <source>
        <dbReference type="EMBL" id="OBR36512.1"/>
    </source>
</evidence>
<dbReference type="KEGG" id="mart:BTR34_12910"/>
<dbReference type="RefSeq" id="WP_068486068.1">
    <property type="nucleotide sequence ID" value="NZ_CP018760.1"/>
</dbReference>
<dbReference type="EMBL" id="LZFP01000045">
    <property type="protein sequence ID" value="OBR36512.1"/>
    <property type="molecule type" value="Genomic_DNA"/>
</dbReference>
<comment type="caution">
    <text evidence="1">The sequence shown here is derived from an EMBL/GenBank/DDBJ whole genome shotgun (WGS) entry which is preliminary data.</text>
</comment>
<sequence>MTKEFAKHEIDAITLFEKKGYTASFMCKDDKLIETKTKKSYAPEQIFIVEERRYEGMSNPADSSLLYVIKTNDNVKGTFLATYGAQADINVAEFFKAVPEANYLDKP</sequence>
<dbReference type="STRING" id="1836467.BTR34_12910"/>
<evidence type="ECO:0008006" key="3">
    <source>
        <dbReference type="Google" id="ProtNLM"/>
    </source>
</evidence>
<dbReference type="Proteomes" id="UP000092164">
    <property type="component" value="Unassembled WGS sequence"/>
</dbReference>
<gene>
    <name evidence="1" type="ORF">A9200_08800</name>
</gene>
<dbReference type="OrthoDB" id="8418771at2"/>
<name>A0A1B7Z1A8_9FLAO</name>
<organism evidence="1 2">
    <name type="scientific">Maribacter hydrothermalis</name>
    <dbReference type="NCBI Taxonomy" id="1836467"/>
    <lineage>
        <taxon>Bacteria</taxon>
        <taxon>Pseudomonadati</taxon>
        <taxon>Bacteroidota</taxon>
        <taxon>Flavobacteriia</taxon>
        <taxon>Flavobacteriales</taxon>
        <taxon>Flavobacteriaceae</taxon>
        <taxon>Maribacter</taxon>
    </lineage>
</organism>
<proteinExistence type="predicted"/>
<keyword evidence="2" id="KW-1185">Reference proteome</keyword>
<evidence type="ECO:0000313" key="2">
    <source>
        <dbReference type="Proteomes" id="UP000092164"/>
    </source>
</evidence>